<proteinExistence type="predicted"/>
<accession>A0A183BDP3</accession>
<organism evidence="5">
    <name type="scientific">Echinostoma caproni</name>
    <dbReference type="NCBI Taxonomy" id="27848"/>
    <lineage>
        <taxon>Eukaryota</taxon>
        <taxon>Metazoa</taxon>
        <taxon>Spiralia</taxon>
        <taxon>Lophotrochozoa</taxon>
        <taxon>Platyhelminthes</taxon>
        <taxon>Trematoda</taxon>
        <taxon>Digenea</taxon>
        <taxon>Plagiorchiida</taxon>
        <taxon>Echinostomata</taxon>
        <taxon>Echinostomatoidea</taxon>
        <taxon>Echinostomatidae</taxon>
        <taxon>Echinostoma</taxon>
    </lineage>
</organism>
<dbReference type="PANTHER" id="PTHR13479:SF66">
    <property type="entry name" value="LARGE RIBOSOMAL SUBUNIT PROTEIN ML66"/>
    <property type="match status" value="1"/>
</dbReference>
<sequence length="167" mass="18497">MLCIACGLRPSVITSLYRSVASNPRLLFHTTSLSRKKEIRCTVEKNVTTIEGVIVPSERAEHVIRLDGLGDPRDTDPISRAELDIQPTDVRILAQFLRPDGTILPRSVTGISLRSQLHIELQIERARKAVKFGLLGNNALLPGYRSLAILIDFDDSLLHASLDSFSL</sequence>
<dbReference type="GO" id="GO:0032543">
    <property type="term" value="P:mitochondrial translation"/>
    <property type="evidence" value="ECO:0007669"/>
    <property type="project" value="TreeGrafter"/>
</dbReference>
<reference evidence="5" key="1">
    <citation type="submission" date="2016-06" db="UniProtKB">
        <authorList>
            <consortium name="WormBaseParasite"/>
        </authorList>
    </citation>
    <scope>IDENTIFICATION</scope>
</reference>
<dbReference type="Pfam" id="PF01084">
    <property type="entry name" value="Ribosomal_S18"/>
    <property type="match status" value="1"/>
</dbReference>
<keyword evidence="1" id="KW-0689">Ribosomal protein</keyword>
<evidence type="ECO:0000256" key="1">
    <source>
        <dbReference type="ARBA" id="ARBA00022980"/>
    </source>
</evidence>
<gene>
    <name evidence="3" type="ORF">ECPE_LOCUS17328</name>
</gene>
<dbReference type="PANTHER" id="PTHR13479">
    <property type="entry name" value="30S RIBOSOMAL PROTEIN S18"/>
    <property type="match status" value="1"/>
</dbReference>
<dbReference type="GO" id="GO:0003735">
    <property type="term" value="F:structural constituent of ribosome"/>
    <property type="evidence" value="ECO:0007669"/>
    <property type="project" value="InterPro"/>
</dbReference>
<dbReference type="AlphaFoldDB" id="A0A183BDP3"/>
<protein>
    <submittedName>
        <fullName evidence="3 5">Uncharacterized protein</fullName>
    </submittedName>
</protein>
<evidence type="ECO:0000313" key="4">
    <source>
        <dbReference type="Proteomes" id="UP000272942"/>
    </source>
</evidence>
<evidence type="ECO:0000313" key="3">
    <source>
        <dbReference type="EMBL" id="VDP94618.1"/>
    </source>
</evidence>
<dbReference type="InterPro" id="IPR036870">
    <property type="entry name" value="Ribosomal_bS18_sf"/>
</dbReference>
<dbReference type="GO" id="GO:0005763">
    <property type="term" value="C:mitochondrial small ribosomal subunit"/>
    <property type="evidence" value="ECO:0007669"/>
    <property type="project" value="TreeGrafter"/>
</dbReference>
<dbReference type="GO" id="GO:0070181">
    <property type="term" value="F:small ribosomal subunit rRNA binding"/>
    <property type="evidence" value="ECO:0007669"/>
    <property type="project" value="TreeGrafter"/>
</dbReference>
<keyword evidence="2" id="KW-0687">Ribonucleoprotein</keyword>
<dbReference type="Gene3D" id="4.10.640.10">
    <property type="entry name" value="Ribosomal protein S18"/>
    <property type="match status" value="1"/>
</dbReference>
<dbReference type="InterPro" id="IPR001648">
    <property type="entry name" value="Ribosomal_bS18"/>
</dbReference>
<evidence type="ECO:0000256" key="2">
    <source>
        <dbReference type="ARBA" id="ARBA00023274"/>
    </source>
</evidence>
<reference evidence="3 4" key="2">
    <citation type="submission" date="2018-11" db="EMBL/GenBank/DDBJ databases">
        <authorList>
            <consortium name="Pathogen Informatics"/>
        </authorList>
    </citation>
    <scope>NUCLEOTIDE SEQUENCE [LARGE SCALE GENOMIC DNA]</scope>
    <source>
        <strain evidence="3 4">Egypt</strain>
    </source>
</reference>
<dbReference type="Proteomes" id="UP000272942">
    <property type="component" value="Unassembled WGS sequence"/>
</dbReference>
<dbReference type="SUPFAM" id="SSF46911">
    <property type="entry name" value="Ribosomal protein S18"/>
    <property type="match status" value="1"/>
</dbReference>
<name>A0A183BDP3_9TREM</name>
<keyword evidence="4" id="KW-1185">Reference proteome</keyword>
<dbReference type="OrthoDB" id="10054543at2759"/>
<dbReference type="EMBL" id="UZAN01068698">
    <property type="protein sequence ID" value="VDP94618.1"/>
    <property type="molecule type" value="Genomic_DNA"/>
</dbReference>
<evidence type="ECO:0000313" key="5">
    <source>
        <dbReference type="WBParaSite" id="ECPE_0001737301-mRNA-1"/>
    </source>
</evidence>
<dbReference type="WBParaSite" id="ECPE_0001737301-mRNA-1">
    <property type="protein sequence ID" value="ECPE_0001737301-mRNA-1"/>
    <property type="gene ID" value="ECPE_0001737301"/>
</dbReference>